<keyword evidence="9" id="KW-0614">Plasmid</keyword>
<organism evidence="9 10">
    <name type="scientific">Azospirillum baldaniorum</name>
    <dbReference type="NCBI Taxonomy" id="1064539"/>
    <lineage>
        <taxon>Bacteria</taxon>
        <taxon>Pseudomonadati</taxon>
        <taxon>Pseudomonadota</taxon>
        <taxon>Alphaproteobacteria</taxon>
        <taxon>Rhodospirillales</taxon>
        <taxon>Azospirillaceae</taxon>
        <taxon>Azospirillum</taxon>
    </lineage>
</organism>
<dbReference type="CDD" id="cd03768">
    <property type="entry name" value="SR_ResInv"/>
    <property type="match status" value="1"/>
</dbReference>
<accession>A0A9P1NPN4</accession>
<evidence type="ECO:0000256" key="2">
    <source>
        <dbReference type="ARBA" id="ARBA00022908"/>
    </source>
</evidence>
<evidence type="ECO:0000256" key="1">
    <source>
        <dbReference type="ARBA" id="ARBA00009913"/>
    </source>
</evidence>
<proteinExistence type="inferred from homology"/>
<evidence type="ECO:0000256" key="3">
    <source>
        <dbReference type="ARBA" id="ARBA00023100"/>
    </source>
</evidence>
<dbReference type="InterPro" id="IPR036162">
    <property type="entry name" value="Resolvase-like_N_sf"/>
</dbReference>
<dbReference type="InterPro" id="IPR006120">
    <property type="entry name" value="Resolvase_HTH_dom"/>
</dbReference>
<dbReference type="InterPro" id="IPR050639">
    <property type="entry name" value="SSR_resolvase"/>
</dbReference>
<dbReference type="RefSeq" id="WP_014198466.1">
    <property type="nucleotide sequence ID" value="NC_016594.1"/>
</dbReference>
<keyword evidence="4" id="KW-0238">DNA-binding</keyword>
<dbReference type="Gene3D" id="3.40.50.1390">
    <property type="entry name" value="Resolvase, N-terminal catalytic domain"/>
    <property type="match status" value="1"/>
</dbReference>
<dbReference type="GO" id="GO:0003677">
    <property type="term" value="F:DNA binding"/>
    <property type="evidence" value="ECO:0007669"/>
    <property type="project" value="UniProtKB-KW"/>
</dbReference>
<geneLocation type="plasmid" evidence="9 10">
    <name>AZOBR_p1</name>
</geneLocation>
<dbReference type="GO" id="GO:0015074">
    <property type="term" value="P:DNA integration"/>
    <property type="evidence" value="ECO:0007669"/>
    <property type="project" value="UniProtKB-KW"/>
</dbReference>
<dbReference type="PANTHER" id="PTHR30461:SF2">
    <property type="entry name" value="SERINE RECOMBINASE PINE-RELATED"/>
    <property type="match status" value="1"/>
</dbReference>
<dbReference type="FunFam" id="3.40.50.1390:FF:000001">
    <property type="entry name" value="DNA recombinase"/>
    <property type="match status" value="1"/>
</dbReference>
<dbReference type="PANTHER" id="PTHR30461">
    <property type="entry name" value="DNA-INVERTASE FROM LAMBDOID PROPHAGE"/>
    <property type="match status" value="1"/>
</dbReference>
<feature type="domain" description="Resolvase/invertase-type recombinase catalytic" evidence="8">
    <location>
        <begin position="12"/>
        <end position="147"/>
    </location>
</feature>
<dbReference type="PROSITE" id="PS00398">
    <property type="entry name" value="RECOMBINASES_2"/>
    <property type="match status" value="1"/>
</dbReference>
<keyword evidence="10" id="KW-1185">Reference proteome</keyword>
<protein>
    <submittedName>
        <fullName evidence="9">DNA-invertase</fullName>
    </submittedName>
</protein>
<evidence type="ECO:0000313" key="10">
    <source>
        <dbReference type="Proteomes" id="UP000007319"/>
    </source>
</evidence>
<dbReference type="AlphaFoldDB" id="A0A9P1NPN4"/>
<comment type="similarity">
    <text evidence="1">Belongs to the site-specific recombinase resolvase family.</text>
</comment>
<keyword evidence="2" id="KW-0229">DNA integration</keyword>
<sequence length="204" mass="22194">MDQTRHNIPAPHLIGYARVSTEDQRLDLQLAALAAAGVAEADVWSDKASGVRSDRPGLAGALKACRRGDVLVVWRLDRLARSTAELLRIADDLNTRGVVLRSLTESIDTGGAVGRLVFTVISAMAEFERNLISERTKAGMAAARAKGHRGGRPAKLTDRQLGMAERLLADPATTGQQVADQFGVHRGTLYRALADYRRRRELKS</sequence>
<gene>
    <name evidence="9" type="primary">gin</name>
    <name evidence="9" type="ORF">AZOBR_p1140033</name>
</gene>
<dbReference type="EMBL" id="HE577328">
    <property type="protein sequence ID" value="CCD01018.1"/>
    <property type="molecule type" value="Genomic_DNA"/>
</dbReference>
<dbReference type="InterPro" id="IPR006118">
    <property type="entry name" value="Recombinase_CS"/>
</dbReference>
<evidence type="ECO:0000313" key="9">
    <source>
        <dbReference type="EMBL" id="CCD01018.1"/>
    </source>
</evidence>
<reference evidence="9 10" key="1">
    <citation type="journal article" date="2011" name="PLoS Genet.">
        <title>Azospirillum genomes reveal transition of bacteria from aquatic to terrestrial environments.</title>
        <authorList>
            <person name="Wisniewski-Dye F."/>
            <person name="Borziak K."/>
            <person name="Khalsa-Moyers G."/>
            <person name="Alexandre G."/>
            <person name="Sukharnikov L.O."/>
            <person name="Wuichet K."/>
            <person name="Hurst G.B."/>
            <person name="McDonald W.H."/>
            <person name="Robertson J.S."/>
            <person name="Barbe V."/>
            <person name="Calteau A."/>
            <person name="Rouy Z."/>
            <person name="Mangenot S."/>
            <person name="Prigent-Combaret C."/>
            <person name="Normand P."/>
            <person name="Boyer M."/>
            <person name="Siguier P."/>
            <person name="Dessaux Y."/>
            <person name="Elmerich C."/>
            <person name="Condemine G."/>
            <person name="Krishnen G."/>
            <person name="Kennedy I."/>
            <person name="Paterson A.H."/>
            <person name="Gonzalez V."/>
            <person name="Mavingui P."/>
            <person name="Zhulin I.B."/>
        </authorList>
    </citation>
    <scope>NUCLEOTIDE SEQUENCE [LARGE SCALE GENOMIC DNA]</scope>
    <source>
        <strain evidence="9 10">Sp245</strain>
    </source>
</reference>
<dbReference type="Pfam" id="PF00239">
    <property type="entry name" value="Resolvase"/>
    <property type="match status" value="1"/>
</dbReference>
<dbReference type="SUPFAM" id="SSF46689">
    <property type="entry name" value="Homeodomain-like"/>
    <property type="match status" value="1"/>
</dbReference>
<keyword evidence="5" id="KW-0233">DNA recombination</keyword>
<dbReference type="InterPro" id="IPR009057">
    <property type="entry name" value="Homeodomain-like_sf"/>
</dbReference>
<dbReference type="InterPro" id="IPR006119">
    <property type="entry name" value="Resolv_N"/>
</dbReference>
<dbReference type="KEGG" id="abs:AZOBR_p1140033"/>
<dbReference type="Gene3D" id="1.10.10.60">
    <property type="entry name" value="Homeodomain-like"/>
    <property type="match status" value="1"/>
</dbReference>
<dbReference type="SMART" id="SM00857">
    <property type="entry name" value="Resolvase"/>
    <property type="match status" value="1"/>
</dbReference>
<keyword evidence="3" id="KW-0230">DNA invertase</keyword>
<dbReference type="PROSITE" id="PS00397">
    <property type="entry name" value="RECOMBINASES_1"/>
    <property type="match status" value="1"/>
</dbReference>
<dbReference type="Proteomes" id="UP000007319">
    <property type="component" value="Plasmid AZOBR_p1"/>
</dbReference>
<evidence type="ECO:0000256" key="6">
    <source>
        <dbReference type="PIRSR" id="PIRSR606118-50"/>
    </source>
</evidence>
<dbReference type="SUPFAM" id="SSF53041">
    <property type="entry name" value="Resolvase-like"/>
    <property type="match status" value="1"/>
</dbReference>
<dbReference type="Pfam" id="PF02796">
    <property type="entry name" value="HTH_7"/>
    <property type="match status" value="1"/>
</dbReference>
<dbReference type="PROSITE" id="PS51736">
    <property type="entry name" value="RECOMBINASES_3"/>
    <property type="match status" value="1"/>
</dbReference>
<name>A0A9P1NPN4_9PROT</name>
<dbReference type="GO" id="GO:0000150">
    <property type="term" value="F:DNA strand exchange activity"/>
    <property type="evidence" value="ECO:0007669"/>
    <property type="project" value="UniProtKB-KW"/>
</dbReference>
<dbReference type="CDD" id="cd00569">
    <property type="entry name" value="HTH_Hin_like"/>
    <property type="match status" value="1"/>
</dbReference>
<evidence type="ECO:0000256" key="5">
    <source>
        <dbReference type="ARBA" id="ARBA00023172"/>
    </source>
</evidence>
<evidence type="ECO:0000256" key="7">
    <source>
        <dbReference type="PROSITE-ProRule" id="PRU10137"/>
    </source>
</evidence>
<evidence type="ECO:0000259" key="8">
    <source>
        <dbReference type="PROSITE" id="PS51736"/>
    </source>
</evidence>
<evidence type="ECO:0000256" key="4">
    <source>
        <dbReference type="ARBA" id="ARBA00023125"/>
    </source>
</evidence>
<feature type="active site" description="O-(5'-phospho-DNA)-serine intermediate" evidence="6 7">
    <location>
        <position position="20"/>
    </location>
</feature>